<organism evidence="2 3">
    <name type="scientific">Linum trigynum</name>
    <dbReference type="NCBI Taxonomy" id="586398"/>
    <lineage>
        <taxon>Eukaryota</taxon>
        <taxon>Viridiplantae</taxon>
        <taxon>Streptophyta</taxon>
        <taxon>Embryophyta</taxon>
        <taxon>Tracheophyta</taxon>
        <taxon>Spermatophyta</taxon>
        <taxon>Magnoliopsida</taxon>
        <taxon>eudicotyledons</taxon>
        <taxon>Gunneridae</taxon>
        <taxon>Pentapetalae</taxon>
        <taxon>rosids</taxon>
        <taxon>fabids</taxon>
        <taxon>Malpighiales</taxon>
        <taxon>Linaceae</taxon>
        <taxon>Linum</taxon>
    </lineage>
</organism>
<proteinExistence type="predicted"/>
<keyword evidence="3" id="KW-1185">Reference proteome</keyword>
<gene>
    <name evidence="2" type="ORF">LTRI10_LOCUS33412</name>
</gene>
<feature type="signal peptide" evidence="1">
    <location>
        <begin position="1"/>
        <end position="16"/>
    </location>
</feature>
<evidence type="ECO:0008006" key="4">
    <source>
        <dbReference type="Google" id="ProtNLM"/>
    </source>
</evidence>
<dbReference type="EMBL" id="OZ034819">
    <property type="protein sequence ID" value="CAL1392794.1"/>
    <property type="molecule type" value="Genomic_DNA"/>
</dbReference>
<evidence type="ECO:0000313" key="3">
    <source>
        <dbReference type="Proteomes" id="UP001497516"/>
    </source>
</evidence>
<reference evidence="2 3" key="1">
    <citation type="submission" date="2024-04" db="EMBL/GenBank/DDBJ databases">
        <authorList>
            <person name="Fracassetti M."/>
        </authorList>
    </citation>
    <scope>NUCLEOTIDE SEQUENCE [LARGE SCALE GENOMIC DNA]</scope>
</reference>
<sequence length="120" mass="13147">MFLASSMLVFVAGTRHYQPVTPPERELGAGNGGSVYHHWLYPTTSPCKAGFAGGASDSGYKKCKRTSLASWGVDNRAANVAISPEPVLTSSDPGYAEWLQGQYNESYCHYIRCRMYKACN</sequence>
<dbReference type="AlphaFoldDB" id="A0AAV2F3R3"/>
<feature type="chain" id="PRO_5043763353" description="Secreted protein" evidence="1">
    <location>
        <begin position="17"/>
        <end position="120"/>
    </location>
</feature>
<name>A0AAV2F3R3_9ROSI</name>
<dbReference type="Proteomes" id="UP001497516">
    <property type="component" value="Chromosome 6"/>
</dbReference>
<evidence type="ECO:0000256" key="1">
    <source>
        <dbReference type="SAM" id="SignalP"/>
    </source>
</evidence>
<protein>
    <recommendedName>
        <fullName evidence="4">Secreted protein</fullName>
    </recommendedName>
</protein>
<evidence type="ECO:0000313" key="2">
    <source>
        <dbReference type="EMBL" id="CAL1392794.1"/>
    </source>
</evidence>
<accession>A0AAV2F3R3</accession>
<keyword evidence="1" id="KW-0732">Signal</keyword>